<name>A0AA90NLT7_9GAMM</name>
<evidence type="ECO:0000313" key="2">
    <source>
        <dbReference type="EMBL" id="MDP0589045.1"/>
    </source>
</evidence>
<organism evidence="2 3">
    <name type="scientific">Candidatus Endonucleibacter bathymodioli</name>
    <dbReference type="NCBI Taxonomy" id="539814"/>
    <lineage>
        <taxon>Bacteria</taxon>
        <taxon>Pseudomonadati</taxon>
        <taxon>Pseudomonadota</taxon>
        <taxon>Gammaproteobacteria</taxon>
        <taxon>Oceanospirillales</taxon>
        <taxon>Endozoicomonadaceae</taxon>
        <taxon>Candidatus Endonucleibacter</taxon>
    </lineage>
</organism>
<reference evidence="2 3" key="1">
    <citation type="journal article" date="2023" name="bioRxiv">
        <title>An intranuclear bacterial parasite of deep-sea mussels expresses apoptosis inhibitors acquired from its host.</title>
        <authorList>
            <person name="Gonzalez Porras M.A."/>
            <person name="Assie A."/>
            <person name="Tietjen M."/>
            <person name="Violette M."/>
            <person name="Kleiner M."/>
            <person name="Gruber-Vodicka H."/>
            <person name="Dubilier N."/>
            <person name="Leisch N."/>
        </authorList>
    </citation>
    <scope>NUCLEOTIDE SEQUENCE [LARGE SCALE GENOMIC DNA]</scope>
    <source>
        <strain evidence="2">IAP13</strain>
    </source>
</reference>
<protein>
    <recommendedName>
        <fullName evidence="4">Cardiolipin synthase N-terminal domain-containing protein</fullName>
    </recommendedName>
</protein>
<evidence type="ECO:0008006" key="4">
    <source>
        <dbReference type="Google" id="ProtNLM"/>
    </source>
</evidence>
<gene>
    <name evidence="2" type="ORF">QS748_07555</name>
</gene>
<keyword evidence="1" id="KW-1133">Transmembrane helix</keyword>
<evidence type="ECO:0000256" key="1">
    <source>
        <dbReference type="SAM" id="Phobius"/>
    </source>
</evidence>
<keyword evidence="1" id="KW-0472">Membrane</keyword>
<dbReference type="AlphaFoldDB" id="A0AA90NLT7"/>
<keyword evidence="1" id="KW-0812">Transmembrane</keyword>
<feature type="transmembrane region" description="Helical" evidence="1">
    <location>
        <begin position="7"/>
        <end position="27"/>
    </location>
</feature>
<sequence length="71" mass="8059">MMENDGLELLISIGIAALVWLTPFLIILGSNKTGGGEKVSWLLAVFFISWFVWIFYFLLAPIKPEKLTKQE</sequence>
<accession>A0AA90NLT7</accession>
<comment type="caution">
    <text evidence="2">The sequence shown here is derived from an EMBL/GenBank/DDBJ whole genome shotgun (WGS) entry which is preliminary data.</text>
</comment>
<dbReference type="Proteomes" id="UP001178148">
    <property type="component" value="Unassembled WGS sequence"/>
</dbReference>
<proteinExistence type="predicted"/>
<dbReference type="EMBL" id="JASXSV010000009">
    <property type="protein sequence ID" value="MDP0589045.1"/>
    <property type="molecule type" value="Genomic_DNA"/>
</dbReference>
<evidence type="ECO:0000313" key="3">
    <source>
        <dbReference type="Proteomes" id="UP001178148"/>
    </source>
</evidence>
<keyword evidence="3" id="KW-1185">Reference proteome</keyword>
<feature type="transmembrane region" description="Helical" evidence="1">
    <location>
        <begin position="39"/>
        <end position="59"/>
    </location>
</feature>